<evidence type="ECO:0000256" key="5">
    <source>
        <dbReference type="ARBA" id="ARBA00022989"/>
    </source>
</evidence>
<keyword evidence="7" id="KW-0325">Glycoprotein</keyword>
<dbReference type="Proteomes" id="UP001314229">
    <property type="component" value="Unassembled WGS sequence"/>
</dbReference>
<comment type="caution">
    <text evidence="10">The sequence shown here is derived from an EMBL/GenBank/DDBJ whole genome shotgun (WGS) entry which is preliminary data.</text>
</comment>
<dbReference type="GO" id="GO:0009653">
    <property type="term" value="P:anatomical structure morphogenesis"/>
    <property type="evidence" value="ECO:0007669"/>
    <property type="project" value="UniProtKB-ARBA"/>
</dbReference>
<dbReference type="InterPro" id="IPR050174">
    <property type="entry name" value="Protocadherin/Cadherin-CA"/>
</dbReference>
<keyword evidence="5" id="KW-1133">Transmembrane helix</keyword>
<dbReference type="PROSITE" id="PS00232">
    <property type="entry name" value="CADHERIN_1"/>
    <property type="match status" value="1"/>
</dbReference>
<evidence type="ECO:0000256" key="1">
    <source>
        <dbReference type="ARBA" id="ARBA00004167"/>
    </source>
</evidence>
<evidence type="ECO:0000256" key="8">
    <source>
        <dbReference type="PROSITE-ProRule" id="PRU00043"/>
    </source>
</evidence>
<dbReference type="PANTHER" id="PTHR24028:SF296">
    <property type="entry name" value="PROTOCADHERIN 1 GAMMA 11 PRECURSOR-RELATED"/>
    <property type="match status" value="1"/>
</dbReference>
<comment type="subcellular location">
    <subcellularLocation>
        <location evidence="1">Membrane</location>
        <topology evidence="1">Single-pass membrane protein</topology>
    </subcellularLocation>
</comment>
<proteinExistence type="predicted"/>
<keyword evidence="2" id="KW-0812">Transmembrane</keyword>
<keyword evidence="11" id="KW-1185">Reference proteome</keyword>
<dbReference type="GO" id="GO:0007156">
    <property type="term" value="P:homophilic cell adhesion via plasma membrane adhesion molecules"/>
    <property type="evidence" value="ECO:0007669"/>
    <property type="project" value="InterPro"/>
</dbReference>
<evidence type="ECO:0000256" key="7">
    <source>
        <dbReference type="ARBA" id="ARBA00023180"/>
    </source>
</evidence>
<sequence length="76" mass="8407">SNNFFNLLTDGELDRERASQYNITVTCSDEGVPSLSSSVTLTLQISDVNDNAPVFERISYKAYIIENNTPGLSIFT</sequence>
<evidence type="ECO:0000256" key="3">
    <source>
        <dbReference type="ARBA" id="ARBA00022737"/>
    </source>
</evidence>
<dbReference type="InterPro" id="IPR015919">
    <property type="entry name" value="Cadherin-like_sf"/>
</dbReference>
<feature type="domain" description="Cadherin" evidence="9">
    <location>
        <begin position="13"/>
        <end position="55"/>
    </location>
</feature>
<dbReference type="SUPFAM" id="SSF49313">
    <property type="entry name" value="Cadherin-like"/>
    <property type="match status" value="1"/>
</dbReference>
<organism evidence="10 11">
    <name type="scientific">Scomber scombrus</name>
    <name type="common">Atlantic mackerel</name>
    <name type="synonym">Scomber vernalis</name>
    <dbReference type="NCBI Taxonomy" id="13677"/>
    <lineage>
        <taxon>Eukaryota</taxon>
        <taxon>Metazoa</taxon>
        <taxon>Chordata</taxon>
        <taxon>Craniata</taxon>
        <taxon>Vertebrata</taxon>
        <taxon>Euteleostomi</taxon>
        <taxon>Actinopterygii</taxon>
        <taxon>Neopterygii</taxon>
        <taxon>Teleostei</taxon>
        <taxon>Neoteleostei</taxon>
        <taxon>Acanthomorphata</taxon>
        <taxon>Pelagiaria</taxon>
        <taxon>Scombriformes</taxon>
        <taxon>Scombridae</taxon>
        <taxon>Scomber</taxon>
    </lineage>
</organism>
<keyword evidence="4 8" id="KW-0106">Calcium</keyword>
<dbReference type="CDD" id="cd11304">
    <property type="entry name" value="Cadherin_repeat"/>
    <property type="match status" value="1"/>
</dbReference>
<dbReference type="PRINTS" id="PR00205">
    <property type="entry name" value="CADHERIN"/>
</dbReference>
<feature type="non-terminal residue" evidence="10">
    <location>
        <position position="76"/>
    </location>
</feature>
<protein>
    <submittedName>
        <fullName evidence="10">Protocadherin gamma-A2-like</fullName>
    </submittedName>
</protein>
<dbReference type="EMBL" id="CAWUFR010001426">
    <property type="protein sequence ID" value="CAK6983709.1"/>
    <property type="molecule type" value="Genomic_DNA"/>
</dbReference>
<dbReference type="AlphaFoldDB" id="A0AAV1QJH1"/>
<evidence type="ECO:0000313" key="11">
    <source>
        <dbReference type="Proteomes" id="UP001314229"/>
    </source>
</evidence>
<dbReference type="Pfam" id="PF00028">
    <property type="entry name" value="Cadherin"/>
    <property type="match status" value="1"/>
</dbReference>
<keyword evidence="6" id="KW-0472">Membrane</keyword>
<feature type="non-terminal residue" evidence="10">
    <location>
        <position position="1"/>
    </location>
</feature>
<accession>A0AAV1QJH1</accession>
<dbReference type="GO" id="GO:0005509">
    <property type="term" value="F:calcium ion binding"/>
    <property type="evidence" value="ECO:0007669"/>
    <property type="project" value="UniProtKB-UniRule"/>
</dbReference>
<evidence type="ECO:0000256" key="6">
    <source>
        <dbReference type="ARBA" id="ARBA00023136"/>
    </source>
</evidence>
<evidence type="ECO:0000313" key="10">
    <source>
        <dbReference type="EMBL" id="CAK6983709.1"/>
    </source>
</evidence>
<evidence type="ECO:0000256" key="4">
    <source>
        <dbReference type="ARBA" id="ARBA00022837"/>
    </source>
</evidence>
<keyword evidence="3" id="KW-0677">Repeat</keyword>
<evidence type="ECO:0000259" key="9">
    <source>
        <dbReference type="PROSITE" id="PS50268"/>
    </source>
</evidence>
<dbReference type="PROSITE" id="PS50268">
    <property type="entry name" value="CADHERIN_2"/>
    <property type="match status" value="1"/>
</dbReference>
<dbReference type="InterPro" id="IPR020894">
    <property type="entry name" value="Cadherin_CS"/>
</dbReference>
<name>A0AAV1QJH1_SCOSC</name>
<dbReference type="Gene3D" id="2.60.40.60">
    <property type="entry name" value="Cadherins"/>
    <property type="match status" value="2"/>
</dbReference>
<reference evidence="10 11" key="1">
    <citation type="submission" date="2024-01" db="EMBL/GenBank/DDBJ databases">
        <authorList>
            <person name="Alioto T."/>
            <person name="Alioto T."/>
            <person name="Gomez Garrido J."/>
        </authorList>
    </citation>
    <scope>NUCLEOTIDE SEQUENCE [LARGE SCALE GENOMIC DNA]</scope>
</reference>
<dbReference type="GO" id="GO:0005886">
    <property type="term" value="C:plasma membrane"/>
    <property type="evidence" value="ECO:0007669"/>
    <property type="project" value="InterPro"/>
</dbReference>
<dbReference type="PANTHER" id="PTHR24028">
    <property type="entry name" value="CADHERIN-87A"/>
    <property type="match status" value="1"/>
</dbReference>
<gene>
    <name evidence="10" type="ORF">FSCOSCO3_A001714</name>
</gene>
<evidence type="ECO:0000256" key="2">
    <source>
        <dbReference type="ARBA" id="ARBA00022692"/>
    </source>
</evidence>
<dbReference type="InterPro" id="IPR002126">
    <property type="entry name" value="Cadherin-like_dom"/>
</dbReference>